<dbReference type="Proteomes" id="UP000201465">
    <property type="component" value="Segment"/>
</dbReference>
<name>A0A1M7XTR2_9VIRU</name>
<dbReference type="RefSeq" id="YP_009328944.1">
    <property type="nucleotide sequence ID" value="NC_032108.1"/>
</dbReference>
<sequence length="264" mass="29238">MNRRTFKPKSGEGAKIDKEEIISKGLEVYEVDIDDLRKTLRRLKPFALVSITGLNGEAKLDFDTIVNYVDCFYSSGNYESLHQVIREEFQVSNGDRLLPGSVAAYMIGSVATNDNCHPLSLGSAPPPTPYKSCSERVLLASYYNGGYNFTPLNTIDSSAAIVYLPDIVKDSSFVGLCEEEKKELANMNIDRVKIRGYNGQGEKINLSNGYIPLSAVQVREGALPEPAVAVSQAVEESRSYNLAFLLLLVVIIVILFFIAWKAFY</sequence>
<accession>A0A1M7XTR2</accession>
<gene>
    <name evidence="2" type="ORF">BQ3484_4</name>
</gene>
<organism evidence="2 3">
    <name type="scientific">Cedratvirus A11</name>
    <dbReference type="NCBI Taxonomy" id="1903266"/>
    <lineage>
        <taxon>Viruses</taxon>
        <taxon>Pithoviruses</taxon>
        <taxon>Orthocedratvirinae</taxon>
        <taxon>Alphacedratvirus</taxon>
        <taxon>Alphacedratvirus aljazairmassiliense</taxon>
    </lineage>
</organism>
<keyword evidence="1" id="KW-1133">Transmembrane helix</keyword>
<feature type="transmembrane region" description="Helical" evidence="1">
    <location>
        <begin position="242"/>
        <end position="263"/>
    </location>
</feature>
<dbReference type="OrthoDB" id="34983at10239"/>
<reference evidence="2 3" key="1">
    <citation type="submission" date="2016-11" db="EMBL/GenBank/DDBJ databases">
        <authorList>
            <consortium name="Urmite Genomes"/>
        </authorList>
    </citation>
    <scope>NUCLEOTIDE SEQUENCE [LARGE SCALE GENOMIC DNA]</scope>
    <source>
        <strain evidence="2 3">A11</strain>
    </source>
</reference>
<proteinExistence type="predicted"/>
<keyword evidence="1" id="KW-0812">Transmembrane</keyword>
<dbReference type="EMBL" id="LT671577">
    <property type="protein sequence ID" value="SHO33072.1"/>
    <property type="molecule type" value="Genomic_DNA"/>
</dbReference>
<keyword evidence="3" id="KW-1185">Reference proteome</keyword>
<dbReference type="KEGG" id="vg:30523263"/>
<evidence type="ECO:0000313" key="2">
    <source>
        <dbReference type="EMBL" id="SHO33072.1"/>
    </source>
</evidence>
<keyword evidence="1" id="KW-0472">Membrane</keyword>
<protein>
    <submittedName>
        <fullName evidence="2">Uncharacterized protein</fullName>
    </submittedName>
</protein>
<dbReference type="GeneID" id="30523263"/>
<evidence type="ECO:0000313" key="3">
    <source>
        <dbReference type="Proteomes" id="UP000201465"/>
    </source>
</evidence>
<evidence type="ECO:0000256" key="1">
    <source>
        <dbReference type="SAM" id="Phobius"/>
    </source>
</evidence>